<name>A0A3E5EKG6_9FIRM</name>
<evidence type="ECO:0000259" key="1">
    <source>
        <dbReference type="Pfam" id="PF12957"/>
    </source>
</evidence>
<dbReference type="EMBL" id="QSVB01000014">
    <property type="protein sequence ID" value="RGN89338.1"/>
    <property type="molecule type" value="Genomic_DNA"/>
</dbReference>
<evidence type="ECO:0000313" key="3">
    <source>
        <dbReference type="Proteomes" id="UP000260841"/>
    </source>
</evidence>
<organism evidence="2 3">
    <name type="scientific">Dorea formicigenerans</name>
    <dbReference type="NCBI Taxonomy" id="39486"/>
    <lineage>
        <taxon>Bacteria</taxon>
        <taxon>Bacillati</taxon>
        <taxon>Bacillota</taxon>
        <taxon>Clostridia</taxon>
        <taxon>Lachnospirales</taxon>
        <taxon>Lachnospiraceae</taxon>
        <taxon>Dorea</taxon>
    </lineage>
</organism>
<protein>
    <submittedName>
        <fullName evidence="2">DUF3846 domain-containing protein</fullName>
    </submittedName>
</protein>
<sequence>MKTLKITTDNKISIIDVNLDDYRALQQEIGGYIETVHTQIMYDYFKAPVLMLVDEEGLIKNLPVNAVASHFYGYQKHGCVIAGDAIFAISLGENMTGFGKRDSEQWINKMLNDFPVLVAEEK</sequence>
<accession>A0A3E5EKG6</accession>
<gene>
    <name evidence="2" type="ORF">DXB36_12115</name>
</gene>
<feature type="domain" description="DUF3846" evidence="1">
    <location>
        <begin position="1"/>
        <end position="97"/>
    </location>
</feature>
<dbReference type="Pfam" id="PF12957">
    <property type="entry name" value="DUF3846"/>
    <property type="match status" value="1"/>
</dbReference>
<evidence type="ECO:0000313" key="2">
    <source>
        <dbReference type="EMBL" id="RGN89338.1"/>
    </source>
</evidence>
<reference evidence="2 3" key="1">
    <citation type="submission" date="2018-08" db="EMBL/GenBank/DDBJ databases">
        <title>A genome reference for cultivated species of the human gut microbiota.</title>
        <authorList>
            <person name="Zou Y."/>
            <person name="Xue W."/>
            <person name="Luo G."/>
        </authorList>
    </citation>
    <scope>NUCLEOTIDE SEQUENCE [LARGE SCALE GENOMIC DNA]</scope>
    <source>
        <strain evidence="2 3">OM03-2</strain>
    </source>
</reference>
<dbReference type="Proteomes" id="UP000260841">
    <property type="component" value="Unassembled WGS sequence"/>
</dbReference>
<proteinExistence type="predicted"/>
<dbReference type="RefSeq" id="WP_117606824.1">
    <property type="nucleotide sequence ID" value="NZ_QRWS01000019.1"/>
</dbReference>
<dbReference type="InterPro" id="IPR024559">
    <property type="entry name" value="DUF3846"/>
</dbReference>
<dbReference type="AlphaFoldDB" id="A0A3E5EKG6"/>
<comment type="caution">
    <text evidence="2">The sequence shown here is derived from an EMBL/GenBank/DDBJ whole genome shotgun (WGS) entry which is preliminary data.</text>
</comment>